<organism evidence="6 7">
    <name type="scientific">Leptospira johnsonii</name>
    <dbReference type="NCBI Taxonomy" id="1917820"/>
    <lineage>
        <taxon>Bacteria</taxon>
        <taxon>Pseudomonadati</taxon>
        <taxon>Spirochaetota</taxon>
        <taxon>Spirochaetia</taxon>
        <taxon>Leptospirales</taxon>
        <taxon>Leptospiraceae</taxon>
        <taxon>Leptospira</taxon>
    </lineage>
</organism>
<dbReference type="GO" id="GO:0012505">
    <property type="term" value="C:endomembrane system"/>
    <property type="evidence" value="ECO:0007669"/>
    <property type="project" value="UniProtKB-SubCell"/>
</dbReference>
<keyword evidence="7" id="KW-1185">Reference proteome</keyword>
<evidence type="ECO:0000256" key="2">
    <source>
        <dbReference type="ARBA" id="ARBA00022692"/>
    </source>
</evidence>
<comment type="subcellular location">
    <subcellularLocation>
        <location evidence="1">Endomembrane system</location>
        <topology evidence="1">Multi-pass membrane protein</topology>
    </subcellularLocation>
</comment>
<proteinExistence type="predicted"/>
<evidence type="ECO:0000256" key="3">
    <source>
        <dbReference type="ARBA" id="ARBA00022989"/>
    </source>
</evidence>
<accession>A0A2P2D5G8</accession>
<keyword evidence="4" id="KW-0472">Membrane</keyword>
<evidence type="ECO:0000256" key="4">
    <source>
        <dbReference type="ARBA" id="ARBA00023136"/>
    </source>
</evidence>
<keyword evidence="2" id="KW-0812">Transmembrane</keyword>
<dbReference type="InterPro" id="IPR016983">
    <property type="entry name" value="UCP031804"/>
</dbReference>
<dbReference type="AlphaFoldDB" id="A0A2P2D5G8"/>
<gene>
    <name evidence="6" type="ORF">LPTSP1_28980</name>
</gene>
<name>A0A2P2D5G8_9LEPT</name>
<reference evidence="6 7" key="1">
    <citation type="submission" date="2018-02" db="EMBL/GenBank/DDBJ databases">
        <title>Novel Leptospira species isolated from soil and water in Japan.</title>
        <authorList>
            <person name="Nakao R."/>
            <person name="Masuzawa T."/>
        </authorList>
    </citation>
    <scope>NUCLEOTIDE SEQUENCE [LARGE SCALE GENOMIC DNA]</scope>
    <source>
        <strain evidence="6 7">E8</strain>
    </source>
</reference>
<keyword evidence="3" id="KW-1133">Transmembrane helix</keyword>
<evidence type="ECO:0000313" key="6">
    <source>
        <dbReference type="EMBL" id="GBF39889.1"/>
    </source>
</evidence>
<comment type="caution">
    <text evidence="6">The sequence shown here is derived from an EMBL/GenBank/DDBJ whole genome shotgun (WGS) entry which is preliminary data.</text>
</comment>
<dbReference type="EMBL" id="BFAY01000011">
    <property type="protein sequence ID" value="GBF39889.1"/>
    <property type="molecule type" value="Genomic_DNA"/>
</dbReference>
<evidence type="ECO:0000313" key="7">
    <source>
        <dbReference type="Proteomes" id="UP000245076"/>
    </source>
</evidence>
<evidence type="ECO:0000256" key="1">
    <source>
        <dbReference type="ARBA" id="ARBA00004127"/>
    </source>
</evidence>
<dbReference type="Pfam" id="PF06803">
    <property type="entry name" value="DUF1232"/>
    <property type="match status" value="1"/>
</dbReference>
<sequence>MLDDPELYIKYLSIVTLMEEDKIEKIKQGFWPKVKKVAGKVPFLADAIALYYAMLDPSTPLKAKLTIAGALAYFLTPFDAMPDILFGAGYIDDAGVVAAVLAAASMYVKEEHKKKAADFLDSNPEGTLEN</sequence>
<dbReference type="Proteomes" id="UP000245076">
    <property type="component" value="Unassembled WGS sequence"/>
</dbReference>
<protein>
    <recommendedName>
        <fullName evidence="5">DUF1232 domain-containing protein</fullName>
    </recommendedName>
</protein>
<dbReference type="PIRSF" id="PIRSF031804">
    <property type="entry name" value="UCP031804"/>
    <property type="match status" value="1"/>
</dbReference>
<feature type="domain" description="DUF1232" evidence="5">
    <location>
        <begin position="63"/>
        <end position="98"/>
    </location>
</feature>
<dbReference type="InterPro" id="IPR010652">
    <property type="entry name" value="DUF1232"/>
</dbReference>
<evidence type="ECO:0000259" key="5">
    <source>
        <dbReference type="Pfam" id="PF06803"/>
    </source>
</evidence>